<dbReference type="KEGG" id="ohi:H8790_01165"/>
<dbReference type="InterPro" id="IPR056798">
    <property type="entry name" value="ADH_Fe_C"/>
</dbReference>
<gene>
    <name evidence="4" type="ORF">H8790_01165</name>
</gene>
<accession>A0A7G9B564</accession>
<protein>
    <submittedName>
        <fullName evidence="4">Iron-containing alcohol dehydrogenase</fullName>
    </submittedName>
</protein>
<dbReference type="RefSeq" id="WP_187333281.1">
    <property type="nucleotide sequence ID" value="NZ_CP060490.1"/>
</dbReference>
<evidence type="ECO:0000259" key="2">
    <source>
        <dbReference type="Pfam" id="PF00465"/>
    </source>
</evidence>
<dbReference type="Proteomes" id="UP000515960">
    <property type="component" value="Chromosome"/>
</dbReference>
<dbReference type="GO" id="GO:0005829">
    <property type="term" value="C:cytosol"/>
    <property type="evidence" value="ECO:0007669"/>
    <property type="project" value="TreeGrafter"/>
</dbReference>
<dbReference type="Pfam" id="PF00465">
    <property type="entry name" value="Fe-ADH"/>
    <property type="match status" value="1"/>
</dbReference>
<dbReference type="EMBL" id="CP060490">
    <property type="protein sequence ID" value="QNL44695.1"/>
    <property type="molecule type" value="Genomic_DNA"/>
</dbReference>
<evidence type="ECO:0000313" key="4">
    <source>
        <dbReference type="EMBL" id="QNL44695.1"/>
    </source>
</evidence>
<evidence type="ECO:0000256" key="1">
    <source>
        <dbReference type="ARBA" id="ARBA00023002"/>
    </source>
</evidence>
<keyword evidence="5" id="KW-1185">Reference proteome</keyword>
<dbReference type="GO" id="GO:1990002">
    <property type="term" value="F:methylglyoxal reductase (NADPH) (acetol producing) activity"/>
    <property type="evidence" value="ECO:0007669"/>
    <property type="project" value="TreeGrafter"/>
</dbReference>
<evidence type="ECO:0000313" key="5">
    <source>
        <dbReference type="Proteomes" id="UP000515960"/>
    </source>
</evidence>
<dbReference type="Gene3D" id="1.20.1090.10">
    <property type="entry name" value="Dehydroquinate synthase-like - alpha domain"/>
    <property type="match status" value="1"/>
</dbReference>
<dbReference type="GO" id="GO:0046872">
    <property type="term" value="F:metal ion binding"/>
    <property type="evidence" value="ECO:0007669"/>
    <property type="project" value="InterPro"/>
</dbReference>
<organism evidence="4 5">
    <name type="scientific">Oscillibacter hominis</name>
    <dbReference type="NCBI Taxonomy" id="2763056"/>
    <lineage>
        <taxon>Bacteria</taxon>
        <taxon>Bacillati</taxon>
        <taxon>Bacillota</taxon>
        <taxon>Clostridia</taxon>
        <taxon>Eubacteriales</taxon>
        <taxon>Oscillospiraceae</taxon>
        <taxon>Oscillibacter</taxon>
    </lineage>
</organism>
<sequence>MENFTFYSPTYFSFGDGAESQAADLVRRFGGSKVLIHYGGGSVMRNGVYDKVTSALSAGNIPFVSLGGVQPNPRASLVYEGIRLCRAESVDFILALGGGSTIDSSKAIAAGVPYDGDFWDFVTGRAHLSATLPVGTVLTISAAGSEGSNSCVITKDEGMLKWAFPGNDLLRPKFSILNPRFTCSLPPYQTACGITDMMAHILERYFTNTPEVEVTDRLCEGLLKAVLHAAGEVMADPQSYSARSDLMWAGMLAHNNLCGVGREQDWASHRIEHELSAVYDCAHGAGLAVIMPAWMEYVLPHDPARFAQFAVRVWGCEMDYSHPERTAREGIARFRAFLRSIGMPTNFRELGAREEDIPKIMEHERLKGEVHEGHFVPLGDADVEAILRLAARSN</sequence>
<dbReference type="InterPro" id="IPR001670">
    <property type="entry name" value="ADH_Fe/GldA"/>
</dbReference>
<dbReference type="Gene3D" id="3.40.50.1970">
    <property type="match status" value="1"/>
</dbReference>
<dbReference type="AlphaFoldDB" id="A0A7G9B564"/>
<dbReference type="CDD" id="cd08187">
    <property type="entry name" value="BDH"/>
    <property type="match status" value="1"/>
</dbReference>
<dbReference type="PANTHER" id="PTHR43633:SF1">
    <property type="entry name" value="ALCOHOL DEHYDROGENASE YQHD"/>
    <property type="match status" value="1"/>
</dbReference>
<dbReference type="PANTHER" id="PTHR43633">
    <property type="entry name" value="ALCOHOL DEHYDROGENASE YQHD"/>
    <property type="match status" value="1"/>
</dbReference>
<dbReference type="FunFam" id="3.40.50.1970:FF:000003">
    <property type="entry name" value="Alcohol dehydrogenase, iron-containing"/>
    <property type="match status" value="1"/>
</dbReference>
<feature type="domain" description="Fe-containing alcohol dehydrogenase-like C-terminal" evidence="3">
    <location>
        <begin position="191"/>
        <end position="389"/>
    </location>
</feature>
<name>A0A7G9B564_9FIRM</name>
<dbReference type="GO" id="GO:0008106">
    <property type="term" value="F:alcohol dehydrogenase (NADP+) activity"/>
    <property type="evidence" value="ECO:0007669"/>
    <property type="project" value="TreeGrafter"/>
</dbReference>
<proteinExistence type="predicted"/>
<keyword evidence="1" id="KW-0560">Oxidoreductase</keyword>
<feature type="domain" description="Alcohol dehydrogenase iron-type/glycerol dehydrogenase GldA" evidence="2">
    <location>
        <begin position="9"/>
        <end position="179"/>
    </location>
</feature>
<reference evidence="4 5" key="1">
    <citation type="submission" date="2020-08" db="EMBL/GenBank/DDBJ databases">
        <authorList>
            <person name="Liu C."/>
            <person name="Sun Q."/>
        </authorList>
    </citation>
    <scope>NUCLEOTIDE SEQUENCE [LARGE SCALE GENOMIC DNA]</scope>
    <source>
        <strain evidence="4 5">NSJ-62</strain>
    </source>
</reference>
<dbReference type="GO" id="GO:1990362">
    <property type="term" value="F:butanol dehydrogenase (NAD+) activity"/>
    <property type="evidence" value="ECO:0007669"/>
    <property type="project" value="InterPro"/>
</dbReference>
<evidence type="ECO:0000259" key="3">
    <source>
        <dbReference type="Pfam" id="PF25137"/>
    </source>
</evidence>
<dbReference type="InterPro" id="IPR044731">
    <property type="entry name" value="BDH-like"/>
</dbReference>
<dbReference type="Pfam" id="PF25137">
    <property type="entry name" value="ADH_Fe_C"/>
    <property type="match status" value="1"/>
</dbReference>
<dbReference type="SUPFAM" id="SSF56796">
    <property type="entry name" value="Dehydroquinate synthase-like"/>
    <property type="match status" value="1"/>
</dbReference>